<feature type="chain" id="PRO_5045276713" evidence="1">
    <location>
        <begin position="22"/>
        <end position="145"/>
    </location>
</feature>
<comment type="caution">
    <text evidence="2">The sequence shown here is derived from an EMBL/GenBank/DDBJ whole genome shotgun (WGS) entry which is preliminary data.</text>
</comment>
<sequence length="145" mass="16076">MPYFAPAMAATLPALISHALASRPLPAARESLDERARRLAWNDPPEFPDDLRDWEGQWAPWWLPIVAFDGAVLFADLRAAAPDGSVPVHVWSKVPDAVFDTLAPSVADVVNGWAQGIEQGYFRYSVAIGRWDVPGWVPPELRPYT</sequence>
<evidence type="ECO:0000256" key="1">
    <source>
        <dbReference type="SAM" id="SignalP"/>
    </source>
</evidence>
<name>A0ABQ4A7Q8_9ACTN</name>
<dbReference type="RefSeq" id="WP_203843791.1">
    <property type="nucleotide sequence ID" value="NZ_BAAATV010000049.1"/>
</dbReference>
<feature type="signal peptide" evidence="1">
    <location>
        <begin position="1"/>
        <end position="21"/>
    </location>
</feature>
<evidence type="ECO:0000313" key="3">
    <source>
        <dbReference type="Proteomes" id="UP000603200"/>
    </source>
</evidence>
<keyword evidence="1" id="KW-0732">Signal</keyword>
<gene>
    <name evidence="2" type="ORF">Ahu01nite_100010</name>
</gene>
<evidence type="ECO:0000313" key="2">
    <source>
        <dbReference type="EMBL" id="GIE26899.1"/>
    </source>
</evidence>
<dbReference type="Proteomes" id="UP000603200">
    <property type="component" value="Unassembled WGS sequence"/>
</dbReference>
<accession>A0ABQ4A7Q8</accession>
<reference evidence="2 3" key="1">
    <citation type="submission" date="2021-01" db="EMBL/GenBank/DDBJ databases">
        <title>Whole genome shotgun sequence of Actinoplanes humidus NBRC 14915.</title>
        <authorList>
            <person name="Komaki H."/>
            <person name="Tamura T."/>
        </authorList>
    </citation>
    <scope>NUCLEOTIDE SEQUENCE [LARGE SCALE GENOMIC DNA]</scope>
    <source>
        <strain evidence="2 3">NBRC 14915</strain>
    </source>
</reference>
<dbReference type="EMBL" id="BOMN01000158">
    <property type="protein sequence ID" value="GIE26899.1"/>
    <property type="molecule type" value="Genomic_DNA"/>
</dbReference>
<proteinExistence type="predicted"/>
<organism evidence="2 3">
    <name type="scientific">Winogradskya humida</name>
    <dbReference type="NCBI Taxonomy" id="113566"/>
    <lineage>
        <taxon>Bacteria</taxon>
        <taxon>Bacillati</taxon>
        <taxon>Actinomycetota</taxon>
        <taxon>Actinomycetes</taxon>
        <taxon>Micromonosporales</taxon>
        <taxon>Micromonosporaceae</taxon>
        <taxon>Winogradskya</taxon>
    </lineage>
</organism>
<keyword evidence="3" id="KW-1185">Reference proteome</keyword>
<protein>
    <submittedName>
        <fullName evidence="2">Uncharacterized protein</fullName>
    </submittedName>
</protein>